<keyword evidence="4" id="KW-1185">Reference proteome</keyword>
<dbReference type="Pfam" id="PF01177">
    <property type="entry name" value="Asp_Glu_race"/>
    <property type="match status" value="1"/>
</dbReference>
<comment type="similarity">
    <text evidence="1">Belongs to the aspartate/glutamate racemases family.</text>
</comment>
<dbReference type="NCBIfam" id="TIGR00035">
    <property type="entry name" value="asp_race"/>
    <property type="match status" value="1"/>
</dbReference>
<dbReference type="GO" id="GO:0047661">
    <property type="term" value="F:amino-acid racemase activity"/>
    <property type="evidence" value="ECO:0007669"/>
    <property type="project" value="InterPro"/>
</dbReference>
<evidence type="ECO:0008006" key="5">
    <source>
        <dbReference type="Google" id="ProtNLM"/>
    </source>
</evidence>
<keyword evidence="2" id="KW-0413">Isomerase</keyword>
<dbReference type="InterPro" id="IPR001920">
    <property type="entry name" value="Asp/Glu_race"/>
</dbReference>
<dbReference type="InterPro" id="IPR015942">
    <property type="entry name" value="Asp/Glu/hydantoin_racemase"/>
</dbReference>
<protein>
    <recommendedName>
        <fullName evidence="5">Aspartate racemase</fullName>
    </recommendedName>
</protein>
<dbReference type="Gene3D" id="3.40.50.1860">
    <property type="match status" value="2"/>
</dbReference>
<reference evidence="3 4" key="1">
    <citation type="submission" date="2015-08" db="EMBL/GenBank/DDBJ databases">
        <title>Genome sequencing of Penicillium nordicum.</title>
        <authorList>
            <person name="Nguyen H.D."/>
            <person name="Seifert K.A."/>
        </authorList>
    </citation>
    <scope>NUCLEOTIDE SEQUENCE [LARGE SCALE GENOMIC DNA]</scope>
    <source>
        <strain evidence="3 4">DAOMC 185683</strain>
    </source>
</reference>
<dbReference type="InterPro" id="IPR033134">
    <property type="entry name" value="Asp/Glu_racemase_AS_2"/>
</dbReference>
<dbReference type="PANTHER" id="PTHR21198">
    <property type="entry name" value="GLUTAMATE RACEMASE"/>
    <property type="match status" value="1"/>
</dbReference>
<dbReference type="STRING" id="229535.A0A0M8NZL5"/>
<sequence length="249" mass="27048">MYPCLFFFSLTSIIHHKPPEMTNMKTIGISIPTIEGGVIAHQEIGREAARRGIAYPQIVTHTPLYGDLEQALKSGDNQALAASLADSINRTAKAGAEFAIISANTPHIAFDDIVVQSNIPVLSILDVAADYCKKRGYKRVGVLGTNWTVKNALYNGPLQKREMAAVYVPDSDQEIVMNAIVNELINGLILESTTSELVRIAKELATRCDGIILGCTELPLVLTEQNCGIEVVDTTRLLSHAALDFATKE</sequence>
<dbReference type="PANTHER" id="PTHR21198:SF7">
    <property type="entry name" value="ASPARTATE-GLUTAMATE RACEMASE FAMILY"/>
    <property type="match status" value="1"/>
</dbReference>
<dbReference type="Proteomes" id="UP000037696">
    <property type="component" value="Unassembled WGS sequence"/>
</dbReference>
<gene>
    <name evidence="3" type="ORF">ACN38_g11795</name>
</gene>
<evidence type="ECO:0000313" key="4">
    <source>
        <dbReference type="Proteomes" id="UP000037696"/>
    </source>
</evidence>
<dbReference type="EMBL" id="LHQQ01000321">
    <property type="protein sequence ID" value="KOS37410.1"/>
    <property type="molecule type" value="Genomic_DNA"/>
</dbReference>
<comment type="caution">
    <text evidence="3">The sequence shown here is derived from an EMBL/GenBank/DDBJ whole genome shotgun (WGS) entry which is preliminary data.</text>
</comment>
<evidence type="ECO:0000256" key="2">
    <source>
        <dbReference type="ARBA" id="ARBA00023235"/>
    </source>
</evidence>
<evidence type="ECO:0000256" key="1">
    <source>
        <dbReference type="ARBA" id="ARBA00007847"/>
    </source>
</evidence>
<dbReference type="AlphaFoldDB" id="A0A0M8NZL5"/>
<dbReference type="PROSITE" id="PS00924">
    <property type="entry name" value="ASP_GLU_RACEMASE_2"/>
    <property type="match status" value="1"/>
</dbReference>
<proteinExistence type="inferred from homology"/>
<dbReference type="InterPro" id="IPR004380">
    <property type="entry name" value="Asp_race"/>
</dbReference>
<dbReference type="SUPFAM" id="SSF53681">
    <property type="entry name" value="Aspartate/glutamate racemase"/>
    <property type="match status" value="2"/>
</dbReference>
<dbReference type="OrthoDB" id="187836at2759"/>
<organism evidence="3 4">
    <name type="scientific">Penicillium nordicum</name>
    <dbReference type="NCBI Taxonomy" id="229535"/>
    <lineage>
        <taxon>Eukaryota</taxon>
        <taxon>Fungi</taxon>
        <taxon>Dikarya</taxon>
        <taxon>Ascomycota</taxon>
        <taxon>Pezizomycotina</taxon>
        <taxon>Eurotiomycetes</taxon>
        <taxon>Eurotiomycetidae</taxon>
        <taxon>Eurotiales</taxon>
        <taxon>Aspergillaceae</taxon>
        <taxon>Penicillium</taxon>
    </lineage>
</organism>
<name>A0A0M8NZL5_9EURO</name>
<accession>A0A0M8NZL5</accession>
<evidence type="ECO:0000313" key="3">
    <source>
        <dbReference type="EMBL" id="KOS37410.1"/>
    </source>
</evidence>